<protein>
    <submittedName>
        <fullName evidence="8">L-cystine import ATP-binding protein TcyN</fullName>
        <ecNumber evidence="8">3.6.3.-</ecNumber>
    </submittedName>
</protein>
<evidence type="ECO:0000256" key="6">
    <source>
        <dbReference type="ARBA" id="ARBA00023136"/>
    </source>
</evidence>
<dbReference type="CDD" id="cd03262">
    <property type="entry name" value="ABC_HisP_GlnQ"/>
    <property type="match status" value="1"/>
</dbReference>
<keyword evidence="8" id="KW-0378">Hydrolase</keyword>
<evidence type="ECO:0000256" key="1">
    <source>
        <dbReference type="ARBA" id="ARBA00004202"/>
    </source>
</evidence>
<dbReference type="InterPro" id="IPR017871">
    <property type="entry name" value="ABC_transporter-like_CS"/>
</dbReference>
<dbReference type="InterPro" id="IPR003439">
    <property type="entry name" value="ABC_transporter-like_ATP-bd"/>
</dbReference>
<dbReference type="FunFam" id="3.40.50.300:FF:000020">
    <property type="entry name" value="Amino acid ABC transporter ATP-binding component"/>
    <property type="match status" value="1"/>
</dbReference>
<organism evidence="8 9">
    <name type="scientific">Clostridium puniceum</name>
    <dbReference type="NCBI Taxonomy" id="29367"/>
    <lineage>
        <taxon>Bacteria</taxon>
        <taxon>Bacillati</taxon>
        <taxon>Bacillota</taxon>
        <taxon>Clostridia</taxon>
        <taxon>Eubacteriales</taxon>
        <taxon>Clostridiaceae</taxon>
        <taxon>Clostridium</taxon>
    </lineage>
</organism>
<dbReference type="AlphaFoldDB" id="A0A1S8TQD4"/>
<keyword evidence="2" id="KW-0813">Transport</keyword>
<dbReference type="OrthoDB" id="9804199at2"/>
<name>A0A1S8TQD4_9CLOT</name>
<keyword evidence="3" id="KW-1003">Cell membrane</keyword>
<dbReference type="GO" id="GO:0005524">
    <property type="term" value="F:ATP binding"/>
    <property type="evidence" value="ECO:0007669"/>
    <property type="project" value="UniProtKB-KW"/>
</dbReference>
<evidence type="ECO:0000313" key="8">
    <source>
        <dbReference type="EMBL" id="OOM79615.1"/>
    </source>
</evidence>
<dbReference type="Pfam" id="PF00005">
    <property type="entry name" value="ABC_tran"/>
    <property type="match status" value="1"/>
</dbReference>
<gene>
    <name evidence="8" type="primary">tcyN_2</name>
    <name evidence="8" type="ORF">CLPUN_15630</name>
</gene>
<dbReference type="PANTHER" id="PTHR43166">
    <property type="entry name" value="AMINO ACID IMPORT ATP-BINDING PROTEIN"/>
    <property type="match status" value="1"/>
</dbReference>
<comment type="subcellular location">
    <subcellularLocation>
        <location evidence="1">Cell membrane</location>
        <topology evidence="1">Peripheral membrane protein</topology>
    </subcellularLocation>
</comment>
<dbReference type="RefSeq" id="WP_077846745.1">
    <property type="nucleotide sequence ID" value="NZ_LZZM01000099.1"/>
</dbReference>
<dbReference type="SUPFAM" id="SSF52540">
    <property type="entry name" value="P-loop containing nucleoside triphosphate hydrolases"/>
    <property type="match status" value="1"/>
</dbReference>
<dbReference type="InterPro" id="IPR027417">
    <property type="entry name" value="P-loop_NTPase"/>
</dbReference>
<dbReference type="SMART" id="SM00382">
    <property type="entry name" value="AAA"/>
    <property type="match status" value="1"/>
</dbReference>
<dbReference type="InterPro" id="IPR003593">
    <property type="entry name" value="AAA+_ATPase"/>
</dbReference>
<dbReference type="PANTHER" id="PTHR43166:SF35">
    <property type="entry name" value="L-CYSTINE IMPORT ATP-BINDING PROTEIN TCYN"/>
    <property type="match status" value="1"/>
</dbReference>
<accession>A0A1S8TQD4</accession>
<dbReference type="GO" id="GO:0005886">
    <property type="term" value="C:plasma membrane"/>
    <property type="evidence" value="ECO:0007669"/>
    <property type="project" value="UniProtKB-SubCell"/>
</dbReference>
<evidence type="ECO:0000256" key="2">
    <source>
        <dbReference type="ARBA" id="ARBA00022448"/>
    </source>
</evidence>
<dbReference type="EC" id="3.6.3.-" evidence="8"/>
<keyword evidence="5 8" id="KW-0067">ATP-binding</keyword>
<keyword evidence="6" id="KW-0472">Membrane</keyword>
<dbReference type="GO" id="GO:0016887">
    <property type="term" value="F:ATP hydrolysis activity"/>
    <property type="evidence" value="ECO:0007669"/>
    <property type="project" value="InterPro"/>
</dbReference>
<dbReference type="Proteomes" id="UP000190890">
    <property type="component" value="Unassembled WGS sequence"/>
</dbReference>
<reference evidence="8 9" key="1">
    <citation type="submission" date="2016-05" db="EMBL/GenBank/DDBJ databases">
        <title>Microbial solvent formation.</title>
        <authorList>
            <person name="Poehlein A."/>
            <person name="Montoya Solano J.D."/>
            <person name="Flitsch S."/>
            <person name="Krabben P."/>
            <person name="Duerre P."/>
            <person name="Daniel R."/>
        </authorList>
    </citation>
    <scope>NUCLEOTIDE SEQUENCE [LARGE SCALE GENOMIC DNA]</scope>
    <source>
        <strain evidence="8 9">DSM 2619</strain>
    </source>
</reference>
<evidence type="ECO:0000256" key="3">
    <source>
        <dbReference type="ARBA" id="ARBA00022475"/>
    </source>
</evidence>
<keyword evidence="4" id="KW-0547">Nucleotide-binding</keyword>
<dbReference type="EMBL" id="LZZM01000099">
    <property type="protein sequence ID" value="OOM79615.1"/>
    <property type="molecule type" value="Genomic_DNA"/>
</dbReference>
<comment type="caution">
    <text evidence="8">The sequence shown here is derived from an EMBL/GenBank/DDBJ whole genome shotgun (WGS) entry which is preliminary data.</text>
</comment>
<feature type="domain" description="ABC transporter" evidence="7">
    <location>
        <begin position="2"/>
        <end position="239"/>
    </location>
</feature>
<dbReference type="GO" id="GO:0015424">
    <property type="term" value="F:ABC-type amino acid transporter activity"/>
    <property type="evidence" value="ECO:0007669"/>
    <property type="project" value="InterPro"/>
</dbReference>
<evidence type="ECO:0000313" key="9">
    <source>
        <dbReference type="Proteomes" id="UP000190890"/>
    </source>
</evidence>
<evidence type="ECO:0000256" key="4">
    <source>
        <dbReference type="ARBA" id="ARBA00022741"/>
    </source>
</evidence>
<dbReference type="PROSITE" id="PS50893">
    <property type="entry name" value="ABC_TRANSPORTER_2"/>
    <property type="match status" value="1"/>
</dbReference>
<sequence>MIEIKGLSKKYNNNIVLDNVDLKIQKGDVVAVIGPSGTGKSTFLRCLNLLENPEKGFVKMEDLQVDLTKKSKADIINIRKNTAMVFQQFNLFRRKTALENVMEGLVIVKKISKAEAEKIAIEQLKKVGLFERIHYYPKQLSGGQQQRVAIARALAMNPKILLFDEPTSALDPELVGEVLETIKATALEGNTMIIVSHEMNFVRNVANRVLFFDKGKIIEDGTPKEVFQNPKSDRAKEFISKIYYSKAPEYEI</sequence>
<dbReference type="InterPro" id="IPR030679">
    <property type="entry name" value="ABC_ATPase_HisP-typ"/>
</dbReference>
<dbReference type="PIRSF" id="PIRSF039085">
    <property type="entry name" value="ABC_ATPase_HisP"/>
    <property type="match status" value="1"/>
</dbReference>
<dbReference type="InterPro" id="IPR050086">
    <property type="entry name" value="MetN_ABC_transporter-like"/>
</dbReference>
<keyword evidence="9" id="KW-1185">Reference proteome</keyword>
<evidence type="ECO:0000259" key="7">
    <source>
        <dbReference type="PROSITE" id="PS50893"/>
    </source>
</evidence>
<evidence type="ECO:0000256" key="5">
    <source>
        <dbReference type="ARBA" id="ARBA00022840"/>
    </source>
</evidence>
<dbReference type="STRING" id="29367.CLPUN_15630"/>
<dbReference type="Gene3D" id="3.40.50.300">
    <property type="entry name" value="P-loop containing nucleotide triphosphate hydrolases"/>
    <property type="match status" value="1"/>
</dbReference>
<dbReference type="PROSITE" id="PS00211">
    <property type="entry name" value="ABC_TRANSPORTER_1"/>
    <property type="match status" value="1"/>
</dbReference>
<proteinExistence type="predicted"/>